<evidence type="ECO:0008006" key="3">
    <source>
        <dbReference type="Google" id="ProtNLM"/>
    </source>
</evidence>
<evidence type="ECO:0000313" key="1">
    <source>
        <dbReference type="EMBL" id="CAH0521308.1"/>
    </source>
</evidence>
<protein>
    <recommendedName>
        <fullName evidence="3">Helicase-associated domain-containing protein</fullName>
    </recommendedName>
</protein>
<dbReference type="PANTHER" id="PTHR37066">
    <property type="entry name" value="HELICASE-ASSOCIATED"/>
    <property type="match status" value="1"/>
</dbReference>
<sequence>METAYLPGTLYGYVLNGMKVDVVNCRQDKWLRVFMPALRTFHSLYGQMIGRSNETKQLYHTQVADSYQELQNLGFTWTVTNAADRSWKHQILPAFQVFHQNYGHCNITSNFVVPKWEPWPQNASGLNLGEKIVKQIQARCSYVHQVTKDMDALKIVGISLKPEGY</sequence>
<evidence type="ECO:0000313" key="2">
    <source>
        <dbReference type="Proteomes" id="UP001158986"/>
    </source>
</evidence>
<dbReference type="PANTHER" id="PTHR37066:SF1">
    <property type="entry name" value="LNS2_PITP DOMAIN-CONTAINING PROTEIN"/>
    <property type="match status" value="1"/>
</dbReference>
<keyword evidence="2" id="KW-1185">Reference proteome</keyword>
<proteinExistence type="predicted"/>
<dbReference type="EMBL" id="CAKLCB010000377">
    <property type="protein sequence ID" value="CAH0521308.1"/>
    <property type="molecule type" value="Genomic_DNA"/>
</dbReference>
<accession>A0ABN8D7C9</accession>
<name>A0ABN8D7C9_9STRA</name>
<dbReference type="Proteomes" id="UP001158986">
    <property type="component" value="Unassembled WGS sequence"/>
</dbReference>
<reference evidence="1 2" key="1">
    <citation type="submission" date="2021-11" db="EMBL/GenBank/DDBJ databases">
        <authorList>
            <person name="Islam A."/>
            <person name="Islam S."/>
            <person name="Flora M.S."/>
            <person name="Rahman M."/>
            <person name="Ziaur R.M."/>
            <person name="Epstein J.H."/>
            <person name="Hassan M."/>
            <person name="Klassen M."/>
            <person name="Woodard K."/>
            <person name="Webb A."/>
            <person name="Webby R.J."/>
            <person name="El Zowalaty M.E."/>
        </authorList>
    </citation>
    <scope>NUCLEOTIDE SEQUENCE [LARGE SCALE GENOMIC DNA]</scope>
    <source>
        <strain evidence="1">Pbs1</strain>
    </source>
</reference>
<organism evidence="1 2">
    <name type="scientific">Peronospora belbahrii</name>
    <dbReference type="NCBI Taxonomy" id="622444"/>
    <lineage>
        <taxon>Eukaryota</taxon>
        <taxon>Sar</taxon>
        <taxon>Stramenopiles</taxon>
        <taxon>Oomycota</taxon>
        <taxon>Peronosporomycetes</taxon>
        <taxon>Peronosporales</taxon>
        <taxon>Peronosporaceae</taxon>
        <taxon>Peronospora</taxon>
    </lineage>
</organism>
<gene>
    <name evidence="1" type="ORF">PBS001_LOCUS7767</name>
</gene>
<comment type="caution">
    <text evidence="1">The sequence shown here is derived from an EMBL/GenBank/DDBJ whole genome shotgun (WGS) entry which is preliminary data.</text>
</comment>